<comment type="caution">
    <text evidence="3">The sequence shown here is derived from an EMBL/GenBank/DDBJ whole genome shotgun (WGS) entry which is preliminary data.</text>
</comment>
<feature type="compositionally biased region" description="Low complexity" evidence="1">
    <location>
        <begin position="123"/>
        <end position="135"/>
    </location>
</feature>
<proteinExistence type="predicted"/>
<accession>A0A835T569</accession>
<gene>
    <name evidence="3" type="ORF">HXX76_009291</name>
</gene>
<protein>
    <recommendedName>
        <fullName evidence="2">Peptidase M11 gametolysin domain-containing protein</fullName>
    </recommendedName>
</protein>
<feature type="domain" description="Peptidase M11 gametolysin" evidence="2">
    <location>
        <begin position="226"/>
        <end position="482"/>
    </location>
</feature>
<evidence type="ECO:0000259" key="2">
    <source>
        <dbReference type="Pfam" id="PF05548"/>
    </source>
</evidence>
<name>A0A835T569_CHLIN</name>
<evidence type="ECO:0000256" key="1">
    <source>
        <dbReference type="SAM" id="MobiDB-lite"/>
    </source>
</evidence>
<dbReference type="SUPFAM" id="SSF55486">
    <property type="entry name" value="Metalloproteases ('zincins'), catalytic domain"/>
    <property type="match status" value="1"/>
</dbReference>
<dbReference type="Gene3D" id="3.40.390.10">
    <property type="entry name" value="Collagenase (Catalytic Domain)"/>
    <property type="match status" value="1"/>
</dbReference>
<keyword evidence="4" id="KW-1185">Reference proteome</keyword>
<reference evidence="3" key="1">
    <citation type="journal article" date="2020" name="bioRxiv">
        <title>Comparative genomics of Chlamydomonas.</title>
        <authorList>
            <person name="Craig R.J."/>
            <person name="Hasan A.R."/>
            <person name="Ness R.W."/>
            <person name="Keightley P.D."/>
        </authorList>
    </citation>
    <scope>NUCLEOTIDE SEQUENCE</scope>
    <source>
        <strain evidence="3">SAG 7.73</strain>
    </source>
</reference>
<sequence>METSGAGPSGTPRIRLQNNRLWALGWTSLPDGVRALSIGDSVTVTGTCFRSTAPFTIRVASIDVNLLNTVDDNGPDPSPSPSPRPALRNPSPKRSPSPSPDNSADIWGWGSIDNIFNGNSDGSDSPDPSPANDTPDPSPSPSPRPRASPKPRRPSPPPRPSPKPSPKPSPVDSTKSAQDDTPDTSVWPAQPPSPPPSRTMSILAVALDMCGNANQTPLDAITSAVTDVLPDYFAEASFGQVAIPADQIRIVPSRAVVGCSGTNSNGVAWRASGGTDTDTIKGWAEAADSYMKNRLGVNVGDYDYRLYWMPASTGMSGFGTSVCWNAFEQNRVWLPGTAWVDQYALVHELGHNLGLMHAQGYDANGNLAEYGDGSCPMGSGTSMPIHYNAPGSMALGWTTPQAELRDDDLPVGVWKTFTLRGLADAPVSGLKILPASWTYGANGWTGQDQVVVSFRRATDSNLDSGLQPAFRNKVQVHSYEASSTCAHPVLLATLDAGGVWPRPGSASPADTQSPGLVVRVNRVDAAGGAAYVRVCRASVKKETGALCRDGLDNDCDGRVDNC</sequence>
<dbReference type="GO" id="GO:0008237">
    <property type="term" value="F:metallopeptidase activity"/>
    <property type="evidence" value="ECO:0007669"/>
    <property type="project" value="InterPro"/>
</dbReference>
<dbReference type="InterPro" id="IPR024079">
    <property type="entry name" value="MetalloPept_cat_dom_sf"/>
</dbReference>
<dbReference type="OrthoDB" id="541433at2759"/>
<dbReference type="AlphaFoldDB" id="A0A835T569"/>
<feature type="compositionally biased region" description="Pro residues" evidence="1">
    <location>
        <begin position="136"/>
        <end position="146"/>
    </location>
</feature>
<organism evidence="3 4">
    <name type="scientific">Chlamydomonas incerta</name>
    <dbReference type="NCBI Taxonomy" id="51695"/>
    <lineage>
        <taxon>Eukaryota</taxon>
        <taxon>Viridiplantae</taxon>
        <taxon>Chlorophyta</taxon>
        <taxon>core chlorophytes</taxon>
        <taxon>Chlorophyceae</taxon>
        <taxon>CS clade</taxon>
        <taxon>Chlamydomonadales</taxon>
        <taxon>Chlamydomonadaceae</taxon>
        <taxon>Chlamydomonas</taxon>
    </lineage>
</organism>
<dbReference type="EMBL" id="JAEHOC010000023">
    <property type="protein sequence ID" value="KAG2431796.1"/>
    <property type="molecule type" value="Genomic_DNA"/>
</dbReference>
<feature type="region of interest" description="Disordered" evidence="1">
    <location>
        <begin position="70"/>
        <end position="199"/>
    </location>
</feature>
<feature type="compositionally biased region" description="Pro residues" evidence="1">
    <location>
        <begin position="154"/>
        <end position="169"/>
    </location>
</feature>
<dbReference type="Proteomes" id="UP000650467">
    <property type="component" value="Unassembled WGS sequence"/>
</dbReference>
<evidence type="ECO:0000313" key="3">
    <source>
        <dbReference type="EMBL" id="KAG2431796.1"/>
    </source>
</evidence>
<dbReference type="InterPro" id="IPR008752">
    <property type="entry name" value="Peptidase_M11"/>
</dbReference>
<dbReference type="Pfam" id="PF05548">
    <property type="entry name" value="Peptidase_M11"/>
    <property type="match status" value="1"/>
</dbReference>
<evidence type="ECO:0000313" key="4">
    <source>
        <dbReference type="Proteomes" id="UP000650467"/>
    </source>
</evidence>